<proteinExistence type="predicted"/>
<accession>A0A5S9PG06</accession>
<organism evidence="1 2">
    <name type="scientific">Starkeya nomas</name>
    <dbReference type="NCBI Taxonomy" id="2666134"/>
    <lineage>
        <taxon>Bacteria</taxon>
        <taxon>Pseudomonadati</taxon>
        <taxon>Pseudomonadota</taxon>
        <taxon>Alphaproteobacteria</taxon>
        <taxon>Hyphomicrobiales</taxon>
        <taxon>Xanthobacteraceae</taxon>
        <taxon>Starkeya</taxon>
    </lineage>
</organism>
<dbReference type="AlphaFoldDB" id="A0A5S9PG06"/>
<gene>
    <name evidence="1" type="ORF">STARVERO_02924</name>
</gene>
<sequence length="88" mass="9726">MSCFNATGGANDDITSAYVVFFLAISQHTGPRQNDKELVICMVAMKGPSLLARGYFNVASAKPLRARRRCDGSHVRFISSTMRLCLKR</sequence>
<dbReference type="Proteomes" id="UP000433050">
    <property type="component" value="Unassembled WGS sequence"/>
</dbReference>
<keyword evidence="2" id="KW-1185">Reference proteome</keyword>
<protein>
    <submittedName>
        <fullName evidence="1">Uncharacterized protein</fullName>
    </submittedName>
</protein>
<evidence type="ECO:0000313" key="2">
    <source>
        <dbReference type="Proteomes" id="UP000433050"/>
    </source>
</evidence>
<name>A0A5S9PG06_9HYPH</name>
<reference evidence="1 2" key="1">
    <citation type="submission" date="2019-12" db="EMBL/GenBank/DDBJ databases">
        <authorList>
            <person name="Reyes-Prieto M."/>
        </authorList>
    </citation>
    <scope>NUCLEOTIDE SEQUENCE [LARGE SCALE GENOMIC DNA]</scope>
    <source>
        <strain evidence="1">HF14-78462</strain>
    </source>
</reference>
<evidence type="ECO:0000313" key="1">
    <source>
        <dbReference type="EMBL" id="CAA0102698.1"/>
    </source>
</evidence>
<dbReference type="EMBL" id="CACSAS010000001">
    <property type="protein sequence ID" value="CAA0102698.1"/>
    <property type="molecule type" value="Genomic_DNA"/>
</dbReference>